<proteinExistence type="predicted"/>
<dbReference type="EMBL" id="JABXXR010000318">
    <property type="protein sequence ID" value="NVN42195.1"/>
    <property type="molecule type" value="Genomic_DNA"/>
</dbReference>
<dbReference type="Gene3D" id="3.40.50.300">
    <property type="entry name" value="P-loop containing nucleotide triphosphate hydrolases"/>
    <property type="match status" value="1"/>
</dbReference>
<dbReference type="NCBIfam" id="TIGR00176">
    <property type="entry name" value="mobB"/>
    <property type="match status" value="1"/>
</dbReference>
<dbReference type="InterPro" id="IPR004435">
    <property type="entry name" value="MobB_dom"/>
</dbReference>
<dbReference type="AlphaFoldDB" id="A0A850PCF1"/>
<sequence>MRVMGVVGRSGSGKTTLIESLVPMLREQGLSVSTVKHTHHGVDLDRPGKDSFRHRTAGAAEVMLVSDQRWVLMREDPVSLDCPRDVTPLLARMAPVDLVLIEGFHASCPIAFEVWRPETGKPPLFPDWPNVAAVAAPLDTVLPPTGDDVARRLRLDLNDAAAIARFVMSRAVPV</sequence>
<evidence type="ECO:0000313" key="3">
    <source>
        <dbReference type="Proteomes" id="UP000585665"/>
    </source>
</evidence>
<reference evidence="2 3" key="1">
    <citation type="submission" date="2020-06" db="EMBL/GenBank/DDBJ databases">
        <title>Description of novel acetic acid bacteria.</title>
        <authorList>
            <person name="Sombolestani A."/>
        </authorList>
    </citation>
    <scope>NUCLEOTIDE SEQUENCE [LARGE SCALE GENOMIC DNA]</scope>
    <source>
        <strain evidence="2 3">LMG 27010</strain>
    </source>
</reference>
<evidence type="ECO:0000313" key="2">
    <source>
        <dbReference type="EMBL" id="NVN42195.1"/>
    </source>
</evidence>
<dbReference type="Pfam" id="PF03205">
    <property type="entry name" value="MobB"/>
    <property type="match status" value="1"/>
</dbReference>
<dbReference type="PANTHER" id="PTHR40072:SF1">
    <property type="entry name" value="MOLYBDOPTERIN-GUANINE DINUCLEOTIDE BIOSYNTHESIS ADAPTER PROTEIN"/>
    <property type="match status" value="1"/>
</dbReference>
<dbReference type="GO" id="GO:0006777">
    <property type="term" value="P:Mo-molybdopterin cofactor biosynthetic process"/>
    <property type="evidence" value="ECO:0007669"/>
    <property type="project" value="InterPro"/>
</dbReference>
<dbReference type="InterPro" id="IPR052539">
    <property type="entry name" value="MGD_biosynthesis_adapter"/>
</dbReference>
<dbReference type="GO" id="GO:0005525">
    <property type="term" value="F:GTP binding"/>
    <property type="evidence" value="ECO:0007669"/>
    <property type="project" value="InterPro"/>
</dbReference>
<dbReference type="Proteomes" id="UP000585665">
    <property type="component" value="Unassembled WGS sequence"/>
</dbReference>
<dbReference type="RefSeq" id="WP_176614981.1">
    <property type="nucleotide sequence ID" value="NZ_JABXXR010000318.1"/>
</dbReference>
<gene>
    <name evidence="2" type="primary">mobB</name>
    <name evidence="2" type="ORF">HUK82_16745</name>
</gene>
<dbReference type="CDD" id="cd03116">
    <property type="entry name" value="MobB"/>
    <property type="match status" value="1"/>
</dbReference>
<feature type="domain" description="Molybdopterin-guanine dinucleotide biosynthesis protein B (MobB)" evidence="1">
    <location>
        <begin position="3"/>
        <end position="135"/>
    </location>
</feature>
<dbReference type="InterPro" id="IPR027417">
    <property type="entry name" value="P-loop_NTPase"/>
</dbReference>
<dbReference type="SUPFAM" id="SSF52540">
    <property type="entry name" value="P-loop containing nucleoside triphosphate hydrolases"/>
    <property type="match status" value="1"/>
</dbReference>
<dbReference type="PANTHER" id="PTHR40072">
    <property type="entry name" value="MOLYBDOPTERIN-GUANINE DINUCLEOTIDE BIOSYNTHESIS ADAPTER PROTEIN-RELATED"/>
    <property type="match status" value="1"/>
</dbReference>
<keyword evidence="3" id="KW-1185">Reference proteome</keyword>
<organism evidence="2 3">
    <name type="scientific">Ameyamaea chiangmaiensis</name>
    <dbReference type="NCBI Taxonomy" id="442969"/>
    <lineage>
        <taxon>Bacteria</taxon>
        <taxon>Pseudomonadati</taxon>
        <taxon>Pseudomonadota</taxon>
        <taxon>Alphaproteobacteria</taxon>
        <taxon>Acetobacterales</taxon>
        <taxon>Acetobacteraceae</taxon>
        <taxon>Ameyamaea</taxon>
    </lineage>
</organism>
<name>A0A850PCF1_9PROT</name>
<protein>
    <submittedName>
        <fullName evidence="2">Molybdopterin-guanine dinucleotide biosynthesis protein B</fullName>
    </submittedName>
</protein>
<comment type="caution">
    <text evidence="2">The sequence shown here is derived from an EMBL/GenBank/DDBJ whole genome shotgun (WGS) entry which is preliminary data.</text>
</comment>
<evidence type="ECO:0000259" key="1">
    <source>
        <dbReference type="Pfam" id="PF03205"/>
    </source>
</evidence>
<accession>A0A850PCF1</accession>